<dbReference type="PANTHER" id="PTHR23272:SF182">
    <property type="entry name" value="OS09G0381850 PROTEIN"/>
    <property type="match status" value="1"/>
</dbReference>
<dbReference type="InterPro" id="IPR012337">
    <property type="entry name" value="RNaseH-like_sf"/>
</dbReference>
<accession>A0AAV3QP98</accession>
<keyword evidence="3" id="KW-1185">Reference proteome</keyword>
<dbReference type="PANTHER" id="PTHR23272">
    <property type="entry name" value="BED FINGER-RELATED"/>
    <property type="match status" value="1"/>
</dbReference>
<evidence type="ECO:0000259" key="1">
    <source>
        <dbReference type="Pfam" id="PF14372"/>
    </source>
</evidence>
<protein>
    <recommendedName>
        <fullName evidence="1">hAT-like transposase RNase-H fold domain-containing protein</fullName>
    </recommendedName>
</protein>
<sequence>MKREMTLVNRDGLDIIKPVIDKIGNGVRYLLNSKTMCKAFKKIVVELQLHGRMQVLDTKPRWNSTWLMLSTAYFYKDAWPRYVEENVAFTHYLPNAIDWERIYDICQFLEVFFDVTEIISGSYYPTVNLFLAELYRVKVLLDKHSQGSTKPHLQMLATEMKLKYDKYWTQNNILISIGAALDPRYDNLFIKLFIVTLNSCQ</sequence>
<name>A0AAV3QP98_LITER</name>
<dbReference type="InterPro" id="IPR025525">
    <property type="entry name" value="hAT-like_transposase_RNase-H"/>
</dbReference>
<dbReference type="EMBL" id="BAABME010022119">
    <property type="protein sequence ID" value="GAA0165061.1"/>
    <property type="molecule type" value="Genomic_DNA"/>
</dbReference>
<proteinExistence type="predicted"/>
<dbReference type="GO" id="GO:0003677">
    <property type="term" value="F:DNA binding"/>
    <property type="evidence" value="ECO:0007669"/>
    <property type="project" value="InterPro"/>
</dbReference>
<evidence type="ECO:0000313" key="3">
    <source>
        <dbReference type="Proteomes" id="UP001454036"/>
    </source>
</evidence>
<evidence type="ECO:0000313" key="2">
    <source>
        <dbReference type="EMBL" id="GAA0165061.1"/>
    </source>
</evidence>
<dbReference type="AlphaFoldDB" id="A0AAV3QP98"/>
<reference evidence="2 3" key="1">
    <citation type="submission" date="2024-01" db="EMBL/GenBank/DDBJ databases">
        <title>The complete chloroplast genome sequence of Lithospermum erythrorhizon: insights into the phylogenetic relationship among Boraginaceae species and the maternal lineages of purple gromwells.</title>
        <authorList>
            <person name="Okada T."/>
            <person name="Watanabe K."/>
        </authorList>
    </citation>
    <scope>NUCLEOTIDE SEQUENCE [LARGE SCALE GENOMIC DNA]</scope>
</reference>
<comment type="caution">
    <text evidence="2">The sequence shown here is derived from an EMBL/GenBank/DDBJ whole genome shotgun (WGS) entry which is preliminary data.</text>
</comment>
<dbReference type="Pfam" id="PF14372">
    <property type="entry name" value="hAT-like_RNase-H"/>
    <property type="match status" value="1"/>
</dbReference>
<feature type="domain" description="hAT-like transposase RNase-H fold" evidence="1">
    <location>
        <begin position="120"/>
        <end position="192"/>
    </location>
</feature>
<dbReference type="Proteomes" id="UP001454036">
    <property type="component" value="Unassembled WGS sequence"/>
</dbReference>
<dbReference type="SUPFAM" id="SSF53098">
    <property type="entry name" value="Ribonuclease H-like"/>
    <property type="match status" value="1"/>
</dbReference>
<gene>
    <name evidence="2" type="ORF">LIER_39904</name>
</gene>
<organism evidence="2 3">
    <name type="scientific">Lithospermum erythrorhizon</name>
    <name type="common">Purple gromwell</name>
    <name type="synonym">Lithospermum officinale var. erythrorhizon</name>
    <dbReference type="NCBI Taxonomy" id="34254"/>
    <lineage>
        <taxon>Eukaryota</taxon>
        <taxon>Viridiplantae</taxon>
        <taxon>Streptophyta</taxon>
        <taxon>Embryophyta</taxon>
        <taxon>Tracheophyta</taxon>
        <taxon>Spermatophyta</taxon>
        <taxon>Magnoliopsida</taxon>
        <taxon>eudicotyledons</taxon>
        <taxon>Gunneridae</taxon>
        <taxon>Pentapetalae</taxon>
        <taxon>asterids</taxon>
        <taxon>lamiids</taxon>
        <taxon>Boraginales</taxon>
        <taxon>Boraginaceae</taxon>
        <taxon>Boraginoideae</taxon>
        <taxon>Lithospermeae</taxon>
        <taxon>Lithospermum</taxon>
    </lineage>
</organism>